<dbReference type="HAMAP" id="MF_01527_A">
    <property type="entry name" value="GTP_cyclohydrol_A"/>
    <property type="match status" value="1"/>
</dbReference>
<feature type="non-terminal residue" evidence="5">
    <location>
        <position position="280"/>
    </location>
</feature>
<dbReference type="NCBIfam" id="TIGR00294">
    <property type="entry name" value="GTP cyclohydrolase MptA"/>
    <property type="match status" value="1"/>
</dbReference>
<keyword evidence="2 5" id="KW-0378">Hydrolase</keyword>
<protein>
    <recommendedName>
        <fullName evidence="4">GTP cyclohydrolase MptA</fullName>
        <ecNumber evidence="4">3.5.4.39</ecNumber>
    </recommendedName>
</protein>
<dbReference type="GO" id="GO:0003934">
    <property type="term" value="F:GTP cyclohydrolase I activity"/>
    <property type="evidence" value="ECO:0007669"/>
    <property type="project" value="InterPro"/>
</dbReference>
<dbReference type="Pfam" id="PF02649">
    <property type="entry name" value="GCHY-1"/>
    <property type="match status" value="1"/>
</dbReference>
<dbReference type="PANTHER" id="PTHR36445:SF1">
    <property type="entry name" value="GTP CYCLOHYDROLASE MPTA"/>
    <property type="match status" value="1"/>
</dbReference>
<evidence type="ECO:0000256" key="4">
    <source>
        <dbReference type="NCBIfam" id="TIGR00294"/>
    </source>
</evidence>
<dbReference type="EMBL" id="DQVW01000052">
    <property type="protein sequence ID" value="HIQ32409.1"/>
    <property type="molecule type" value="Genomic_DNA"/>
</dbReference>
<organism evidence="5 6">
    <name type="scientific">Methanothermococcus okinawensis</name>
    <dbReference type="NCBI Taxonomy" id="155863"/>
    <lineage>
        <taxon>Archaea</taxon>
        <taxon>Methanobacteriati</taxon>
        <taxon>Methanobacteriota</taxon>
        <taxon>Methanomada group</taxon>
        <taxon>Methanococci</taxon>
        <taxon>Methanococcales</taxon>
        <taxon>Methanococcaceae</taxon>
        <taxon>Methanothermococcus</taxon>
    </lineage>
</organism>
<dbReference type="GO" id="GO:0044682">
    <property type="term" value="F:GTP cyclohydrolase IV activity"/>
    <property type="evidence" value="ECO:0007669"/>
    <property type="project" value="UniProtKB-EC"/>
</dbReference>
<evidence type="ECO:0000313" key="6">
    <source>
        <dbReference type="Proteomes" id="UP000623215"/>
    </source>
</evidence>
<keyword evidence="1" id="KW-0479">Metal-binding</keyword>
<reference evidence="5" key="1">
    <citation type="journal article" date="2020" name="ISME J.">
        <title>Gammaproteobacteria mediating utilization of methyl-, sulfur- and petroleum organic compounds in deep ocean hydrothermal plumes.</title>
        <authorList>
            <person name="Zhou Z."/>
            <person name="Liu Y."/>
            <person name="Pan J."/>
            <person name="Cron B.R."/>
            <person name="Toner B.M."/>
            <person name="Anantharaman K."/>
            <person name="Breier J.A."/>
            <person name="Dick G.J."/>
            <person name="Li M."/>
        </authorList>
    </citation>
    <scope>NUCLEOTIDE SEQUENCE</scope>
    <source>
        <strain evidence="5">SZUA-1534</strain>
    </source>
</reference>
<dbReference type="Proteomes" id="UP000623215">
    <property type="component" value="Unassembled WGS sequence"/>
</dbReference>
<evidence type="ECO:0000256" key="1">
    <source>
        <dbReference type="ARBA" id="ARBA00022723"/>
    </source>
</evidence>
<dbReference type="InterPro" id="IPR003801">
    <property type="entry name" value="GTP_cyclohydrolase_FolE2/MptA"/>
</dbReference>
<keyword evidence="3" id="KW-0408">Iron</keyword>
<evidence type="ECO:0000313" key="5">
    <source>
        <dbReference type="EMBL" id="HIQ32409.1"/>
    </source>
</evidence>
<gene>
    <name evidence="5" type="ORF">EYH55_02890</name>
</gene>
<proteinExistence type="inferred from homology"/>
<accession>A0A832ZYU3</accession>
<dbReference type="Gene3D" id="3.10.270.10">
    <property type="entry name" value="Urate Oxidase"/>
    <property type="match status" value="1"/>
</dbReference>
<dbReference type="AlphaFoldDB" id="A0A832ZYU3"/>
<dbReference type="EC" id="3.5.4.39" evidence="4"/>
<dbReference type="PANTHER" id="PTHR36445">
    <property type="entry name" value="GTP CYCLOHYDROLASE MPTA"/>
    <property type="match status" value="1"/>
</dbReference>
<dbReference type="InterPro" id="IPR022840">
    <property type="entry name" value="GTP_cyclohydrolase_MptA"/>
</dbReference>
<sequence length="280" mass="31777">MFCDIQATEPEIKVSLTRVGVINLKKLVKIHRKNRRPIILLPTFNVFVDLPSSQKGIHMSRSPEVIEEVIEKLVVRETYGVEELSVNIVKKLFERHDYATRAEVLMYGDYILEERSPITGKPSQGVCKIIGRAYGVKDKEGNIHIKKMVGAEVVGITACPCAQNLLKEKTIQNLKEKGFSEEEIEKILDAVVVATHNQRGIGTVMIEVPEGYNVSIGKIIEIIKKSMSGEVYELLKRVDEAYVVEKAHRNPKFVEDCAREMIKRIVEEFKYLPDDTQVLV</sequence>
<name>A0A832ZYU3_9EURY</name>
<evidence type="ECO:0000256" key="2">
    <source>
        <dbReference type="ARBA" id="ARBA00022801"/>
    </source>
</evidence>
<evidence type="ECO:0000256" key="3">
    <source>
        <dbReference type="ARBA" id="ARBA00023004"/>
    </source>
</evidence>
<comment type="caution">
    <text evidence="5">The sequence shown here is derived from an EMBL/GenBank/DDBJ whole genome shotgun (WGS) entry which is preliminary data.</text>
</comment>
<dbReference type="GO" id="GO:0046872">
    <property type="term" value="F:metal ion binding"/>
    <property type="evidence" value="ECO:0007669"/>
    <property type="project" value="UniProtKB-KW"/>
</dbReference>